<dbReference type="RefSeq" id="WP_191191774.1">
    <property type="nucleotide sequence ID" value="NZ_JACWMY010000016.1"/>
</dbReference>
<accession>A0ABR7X0A6</accession>
<sequence>MKKTLLLAATALLMQTAVFAQTTWKNDKAHSHVTFTITHLAVSDVDGTFKDFDATIVAAKPDFSDAKVSFVAQTASVNTENDRRDGHLKSEEFFDVAKFPTLSFVSTGIAPAGTGKYKLTGNLTLHGVTKPVVFDLVHRGTITNPMSKQPAAGFKVTGTIKRSDFGFGSKYGSPMLSDEVELSASGEFGQAK</sequence>
<dbReference type="InterPro" id="IPR007372">
    <property type="entry name" value="Lipid/polyisoprenoid-bd_YceI"/>
</dbReference>
<dbReference type="Proteomes" id="UP000606600">
    <property type="component" value="Unassembled WGS sequence"/>
</dbReference>
<dbReference type="EMBL" id="JACWMY010000016">
    <property type="protein sequence ID" value="MBD1367144.1"/>
    <property type="molecule type" value="Genomic_DNA"/>
</dbReference>
<evidence type="ECO:0000313" key="3">
    <source>
        <dbReference type="EMBL" id="MBD1367144.1"/>
    </source>
</evidence>
<evidence type="ECO:0000256" key="1">
    <source>
        <dbReference type="SAM" id="SignalP"/>
    </source>
</evidence>
<organism evidence="3 4">
    <name type="scientific">Mucilaginibacter pankratovii</name>
    <dbReference type="NCBI Taxonomy" id="2772110"/>
    <lineage>
        <taxon>Bacteria</taxon>
        <taxon>Pseudomonadati</taxon>
        <taxon>Bacteroidota</taxon>
        <taxon>Sphingobacteriia</taxon>
        <taxon>Sphingobacteriales</taxon>
        <taxon>Sphingobacteriaceae</taxon>
        <taxon>Mucilaginibacter</taxon>
    </lineage>
</organism>
<reference evidence="3 4" key="1">
    <citation type="submission" date="2020-09" db="EMBL/GenBank/DDBJ databases">
        <title>Novel species of Mucilaginibacter isolated from a glacier on the Tibetan Plateau.</title>
        <authorList>
            <person name="Liu Q."/>
            <person name="Xin Y.-H."/>
        </authorList>
    </citation>
    <scope>NUCLEOTIDE SEQUENCE [LARGE SCALE GENOMIC DNA]</scope>
    <source>
        <strain evidence="3 4">ZT4R22</strain>
    </source>
</reference>
<feature type="chain" id="PRO_5046660784" evidence="1">
    <location>
        <begin position="21"/>
        <end position="192"/>
    </location>
</feature>
<dbReference type="SMART" id="SM00867">
    <property type="entry name" value="YceI"/>
    <property type="match status" value="1"/>
</dbReference>
<proteinExistence type="predicted"/>
<dbReference type="SUPFAM" id="SSF101874">
    <property type="entry name" value="YceI-like"/>
    <property type="match status" value="1"/>
</dbReference>
<protein>
    <submittedName>
        <fullName evidence="3">YceI family protein</fullName>
    </submittedName>
</protein>
<comment type="caution">
    <text evidence="3">The sequence shown here is derived from an EMBL/GenBank/DDBJ whole genome shotgun (WGS) entry which is preliminary data.</text>
</comment>
<evidence type="ECO:0000313" key="4">
    <source>
        <dbReference type="Proteomes" id="UP000606600"/>
    </source>
</evidence>
<dbReference type="PANTHER" id="PTHR34406:SF1">
    <property type="entry name" value="PROTEIN YCEI"/>
    <property type="match status" value="1"/>
</dbReference>
<name>A0ABR7X0A6_9SPHI</name>
<dbReference type="Pfam" id="PF04264">
    <property type="entry name" value="YceI"/>
    <property type="match status" value="1"/>
</dbReference>
<gene>
    <name evidence="3" type="ORF">IDJ77_25255</name>
</gene>
<dbReference type="InterPro" id="IPR036761">
    <property type="entry name" value="TTHA0802/YceI-like_sf"/>
</dbReference>
<evidence type="ECO:0000259" key="2">
    <source>
        <dbReference type="SMART" id="SM00867"/>
    </source>
</evidence>
<feature type="domain" description="Lipid/polyisoprenoid-binding YceI-like" evidence="2">
    <location>
        <begin position="23"/>
        <end position="189"/>
    </location>
</feature>
<feature type="signal peptide" evidence="1">
    <location>
        <begin position="1"/>
        <end position="20"/>
    </location>
</feature>
<dbReference type="PANTHER" id="PTHR34406">
    <property type="entry name" value="PROTEIN YCEI"/>
    <property type="match status" value="1"/>
</dbReference>
<dbReference type="Gene3D" id="2.40.128.110">
    <property type="entry name" value="Lipid/polyisoprenoid-binding, YceI-like"/>
    <property type="match status" value="1"/>
</dbReference>
<keyword evidence="4" id="KW-1185">Reference proteome</keyword>
<keyword evidence="1" id="KW-0732">Signal</keyword>